<dbReference type="GO" id="GO:0097546">
    <property type="term" value="C:ciliary base"/>
    <property type="evidence" value="ECO:0007669"/>
    <property type="project" value="TreeGrafter"/>
</dbReference>
<feature type="repeat" description="TPR" evidence="1">
    <location>
        <begin position="244"/>
        <end position="277"/>
    </location>
</feature>
<dbReference type="PANTHER" id="PTHR44117:SF1">
    <property type="entry name" value="INTRAFLAGELLAR TRANSPORT PROTEIN 88 HOMOLOG"/>
    <property type="match status" value="1"/>
</dbReference>
<dbReference type="FunFam" id="1.25.40.10:FF:000106">
    <property type="entry name" value="Intraflagellar transport 88 homolog (Chlamydomonas)"/>
    <property type="match status" value="1"/>
</dbReference>
<reference evidence="3" key="1">
    <citation type="submission" date="2024-06" db="EMBL/GenBank/DDBJ databases">
        <authorList>
            <person name="Liu X."/>
            <person name="Lenzi L."/>
            <person name="Haldenby T S."/>
            <person name="Uol C."/>
        </authorList>
    </citation>
    <scope>NUCLEOTIDE SEQUENCE</scope>
</reference>
<dbReference type="GO" id="GO:0036064">
    <property type="term" value="C:ciliary basal body"/>
    <property type="evidence" value="ECO:0007669"/>
    <property type="project" value="TreeGrafter"/>
</dbReference>
<feature type="repeat" description="TPR" evidence="1">
    <location>
        <begin position="283"/>
        <end position="316"/>
    </location>
</feature>
<protein>
    <recommendedName>
        <fullName evidence="5">Intraflagellar transport protein 88</fullName>
    </recommendedName>
</protein>
<evidence type="ECO:0008006" key="5">
    <source>
        <dbReference type="Google" id="ProtNLM"/>
    </source>
</evidence>
<dbReference type="PROSITE" id="PS50005">
    <property type="entry name" value="TPR"/>
    <property type="match status" value="3"/>
</dbReference>
<sequence length="858" mass="97197">MISQFQNEGGDKDDIYAGFDDVNTKEDAENFLSDVSFQQAVKVTSYGRKPPVLGRNLATATATRAAIATSLGRLQTGANLRLTTGTGGSNCGDVGRPMTSVRAAGYSSMGSRMPTAISSGAWNGGQPQPDLTAAPPLEAKPEDSPEEKIKSMEKRVNQLIEESCIAACRGEISVAFEKAKEAGRKERVLVRQREQLGVADQINLDLTYSVLFNLANRYTESGMFQEALNTYQAIVRNKMFAHAGRLKVNMGNIYFLQKNYVKAIKFYRMGLDQVPNTHKSMRIKIMQNIGITFVKLGQYNDAITSFEHIMQEEPDAKTGFNLILCYFMTGDRSKMKYAFQQLLRVDLHLDDEDRYLPHNDDKQYDLILEVIRNDDLRLFEKKRKAQAENFIKMAAKLISPAIESTFHTGYDWCIDQVKMSAYHEIAHDLEIDKAVMYLKQRDFQHEGGKSLHTKAIETLKSFERKDARVASTAATNLSFLYFLEGDLAQADRYADQALAADRYNPAALVNKGNVLFQQQNYDRARDCYAEALQDDSSCVEALYNLGIVCKRTERYEEALDAFFKLHAVLRNSAPVVYQIMDIYEKLEDPTQAQEWAMQLHGLVPTDPFLLQRLGDNYEQEGDKSQAFSYYYDSFKYFPCNFDVIEWLGAYYIESQFCEKAIAYFERASLMQPNQTKWLLMIASCHRRSGNYQQALETYKAMHRRFPENIECLRFLVRLSADMGLPEAQEYADRLRRAEKIKEAREQRQLSASSRRGLTAMGRTPGSRENSASASSGGDSREGSAKRSLASRSMLSRGQLPRQVEDEDEKQADSKATQDKVIYSDPLGPAAERPRTAARSRPIQDEFADEEVDDTMLPD</sequence>
<dbReference type="InterPro" id="IPR019734">
    <property type="entry name" value="TPR_rpt"/>
</dbReference>
<feature type="region of interest" description="Disordered" evidence="2">
    <location>
        <begin position="742"/>
        <end position="858"/>
    </location>
</feature>
<dbReference type="SUPFAM" id="SSF81901">
    <property type="entry name" value="HCP-like"/>
    <property type="match status" value="1"/>
</dbReference>
<dbReference type="InterPro" id="IPR011990">
    <property type="entry name" value="TPR-like_helical_dom_sf"/>
</dbReference>
<evidence type="ECO:0000256" key="2">
    <source>
        <dbReference type="SAM" id="MobiDB-lite"/>
    </source>
</evidence>
<dbReference type="PANTHER" id="PTHR44117">
    <property type="entry name" value="INTRAFLAGELLAR TRANSPORT PROTEIN 88 HOMOLOG"/>
    <property type="match status" value="1"/>
</dbReference>
<dbReference type="SMART" id="SM00028">
    <property type="entry name" value="TPR"/>
    <property type="match status" value="9"/>
</dbReference>
<dbReference type="AlphaFoldDB" id="A0AAV2TSQ0"/>
<dbReference type="Proteomes" id="UP001497525">
    <property type="component" value="Unassembled WGS sequence"/>
</dbReference>
<feature type="compositionally biased region" description="Acidic residues" evidence="2">
    <location>
        <begin position="845"/>
        <end position="858"/>
    </location>
</feature>
<dbReference type="FunFam" id="1.25.40.10:FF:000283">
    <property type="entry name" value="Intraflagellar transport 88"/>
    <property type="match status" value="1"/>
</dbReference>
<dbReference type="GO" id="GO:1905515">
    <property type="term" value="P:non-motile cilium assembly"/>
    <property type="evidence" value="ECO:0007669"/>
    <property type="project" value="TreeGrafter"/>
</dbReference>
<feature type="repeat" description="TPR" evidence="1">
    <location>
        <begin position="505"/>
        <end position="538"/>
    </location>
</feature>
<dbReference type="Gene3D" id="1.25.40.10">
    <property type="entry name" value="Tetratricopeptide repeat domain"/>
    <property type="match status" value="2"/>
</dbReference>
<dbReference type="GO" id="GO:0005814">
    <property type="term" value="C:centriole"/>
    <property type="evidence" value="ECO:0007669"/>
    <property type="project" value="TreeGrafter"/>
</dbReference>
<evidence type="ECO:0000313" key="3">
    <source>
        <dbReference type="EMBL" id="CAL5139274.1"/>
    </source>
</evidence>
<gene>
    <name evidence="3" type="ORF">CDAUBV1_LOCUS14306</name>
</gene>
<evidence type="ECO:0000313" key="4">
    <source>
        <dbReference type="Proteomes" id="UP001497525"/>
    </source>
</evidence>
<comment type="caution">
    <text evidence="3">The sequence shown here is derived from an EMBL/GenBank/DDBJ whole genome shotgun (WGS) entry which is preliminary data.</text>
</comment>
<evidence type="ECO:0000256" key="1">
    <source>
        <dbReference type="PROSITE-ProRule" id="PRU00339"/>
    </source>
</evidence>
<dbReference type="SUPFAM" id="SSF48452">
    <property type="entry name" value="TPR-like"/>
    <property type="match status" value="1"/>
</dbReference>
<organism evidence="3 4">
    <name type="scientific">Calicophoron daubneyi</name>
    <name type="common">Rumen fluke</name>
    <name type="synonym">Paramphistomum daubneyi</name>
    <dbReference type="NCBI Taxonomy" id="300641"/>
    <lineage>
        <taxon>Eukaryota</taxon>
        <taxon>Metazoa</taxon>
        <taxon>Spiralia</taxon>
        <taxon>Lophotrochozoa</taxon>
        <taxon>Platyhelminthes</taxon>
        <taxon>Trematoda</taxon>
        <taxon>Digenea</taxon>
        <taxon>Plagiorchiida</taxon>
        <taxon>Pronocephalata</taxon>
        <taxon>Paramphistomoidea</taxon>
        <taxon>Paramphistomidae</taxon>
        <taxon>Calicophoron</taxon>
    </lineage>
</organism>
<proteinExistence type="predicted"/>
<name>A0AAV2TSQ0_CALDB</name>
<dbReference type="GO" id="GO:0042073">
    <property type="term" value="P:intraciliary transport"/>
    <property type="evidence" value="ECO:0007669"/>
    <property type="project" value="TreeGrafter"/>
</dbReference>
<accession>A0AAV2TSQ0</accession>
<feature type="region of interest" description="Disordered" evidence="2">
    <location>
        <begin position="117"/>
        <end position="147"/>
    </location>
</feature>
<dbReference type="GO" id="GO:0097730">
    <property type="term" value="C:non-motile cilium"/>
    <property type="evidence" value="ECO:0007669"/>
    <property type="project" value="TreeGrafter"/>
</dbReference>
<keyword evidence="1" id="KW-0802">TPR repeat</keyword>
<dbReference type="EMBL" id="CAXLJL010000600">
    <property type="protein sequence ID" value="CAL5139274.1"/>
    <property type="molecule type" value="Genomic_DNA"/>
</dbReference>
<feature type="compositionally biased region" description="Polar residues" evidence="2">
    <location>
        <begin position="766"/>
        <end position="777"/>
    </location>
</feature>
<dbReference type="Pfam" id="PF13432">
    <property type="entry name" value="TPR_16"/>
    <property type="match status" value="3"/>
</dbReference>
<dbReference type="GO" id="GO:0019894">
    <property type="term" value="F:kinesin binding"/>
    <property type="evidence" value="ECO:0007669"/>
    <property type="project" value="TreeGrafter"/>
</dbReference>